<keyword evidence="2 4" id="KW-0479">Metal-binding</keyword>
<dbReference type="InterPro" id="IPR036909">
    <property type="entry name" value="Cyt_c-like_dom_sf"/>
</dbReference>
<dbReference type="EMBL" id="JALHLF010000215">
    <property type="protein sequence ID" value="MCJ2185092.1"/>
    <property type="molecule type" value="Genomic_DNA"/>
</dbReference>
<evidence type="ECO:0000313" key="7">
    <source>
        <dbReference type="EMBL" id="MCJ2185092.1"/>
    </source>
</evidence>
<dbReference type="PROSITE" id="PS51007">
    <property type="entry name" value="CYTC"/>
    <property type="match status" value="1"/>
</dbReference>
<evidence type="ECO:0000256" key="3">
    <source>
        <dbReference type="ARBA" id="ARBA00023004"/>
    </source>
</evidence>
<feature type="signal peptide" evidence="5">
    <location>
        <begin position="1"/>
        <end position="31"/>
    </location>
</feature>
<evidence type="ECO:0000256" key="2">
    <source>
        <dbReference type="ARBA" id="ARBA00022723"/>
    </source>
</evidence>
<evidence type="ECO:0000256" key="1">
    <source>
        <dbReference type="ARBA" id="ARBA00022617"/>
    </source>
</evidence>
<comment type="caution">
    <text evidence="7">The sequence shown here is derived from an EMBL/GenBank/DDBJ whole genome shotgun (WGS) entry which is preliminary data.</text>
</comment>
<keyword evidence="5" id="KW-0732">Signal</keyword>
<keyword evidence="8" id="KW-1185">Reference proteome</keyword>
<reference evidence="7" key="1">
    <citation type="submission" date="2022-03" db="EMBL/GenBank/DDBJ databases">
        <title>Identification of a novel bacterium isolated from mangrove sediments.</title>
        <authorList>
            <person name="Pan X."/>
        </authorList>
    </citation>
    <scope>NUCLEOTIDE SEQUENCE</scope>
    <source>
        <strain evidence="7">B1949</strain>
    </source>
</reference>
<dbReference type="Proteomes" id="UP001162881">
    <property type="component" value="Unassembled WGS sequence"/>
</dbReference>
<proteinExistence type="predicted"/>
<dbReference type="InterPro" id="IPR051459">
    <property type="entry name" value="Cytochrome_c-type_DH"/>
</dbReference>
<dbReference type="Gene3D" id="1.10.760.10">
    <property type="entry name" value="Cytochrome c-like domain"/>
    <property type="match status" value="1"/>
</dbReference>
<keyword evidence="3 4" id="KW-0408">Iron</keyword>
<dbReference type="RefSeq" id="WP_244024527.1">
    <property type="nucleotide sequence ID" value="NZ_JALHLF010000215.1"/>
</dbReference>
<dbReference type="Pfam" id="PF00034">
    <property type="entry name" value="Cytochrom_C"/>
    <property type="match status" value="1"/>
</dbReference>
<keyword evidence="1 4" id="KW-0349">Heme</keyword>
<evidence type="ECO:0000259" key="6">
    <source>
        <dbReference type="PROSITE" id="PS51007"/>
    </source>
</evidence>
<dbReference type="PANTHER" id="PTHR35008">
    <property type="entry name" value="BLL4482 PROTEIN-RELATED"/>
    <property type="match status" value="1"/>
</dbReference>
<gene>
    <name evidence="7" type="ORF">MTR62_20730</name>
</gene>
<accession>A0ABT0BJ77</accession>
<organism evidence="7 8">
    <name type="scientific">Novosphingobium organovorum</name>
    <dbReference type="NCBI Taxonomy" id="2930092"/>
    <lineage>
        <taxon>Bacteria</taxon>
        <taxon>Pseudomonadati</taxon>
        <taxon>Pseudomonadota</taxon>
        <taxon>Alphaproteobacteria</taxon>
        <taxon>Sphingomonadales</taxon>
        <taxon>Sphingomonadaceae</taxon>
        <taxon>Novosphingobium</taxon>
    </lineage>
</organism>
<dbReference type="PANTHER" id="PTHR35008:SF4">
    <property type="entry name" value="BLL4482 PROTEIN"/>
    <property type="match status" value="1"/>
</dbReference>
<evidence type="ECO:0000313" key="8">
    <source>
        <dbReference type="Proteomes" id="UP001162881"/>
    </source>
</evidence>
<dbReference type="InterPro" id="IPR009056">
    <property type="entry name" value="Cyt_c-like_dom"/>
</dbReference>
<evidence type="ECO:0000256" key="4">
    <source>
        <dbReference type="PROSITE-ProRule" id="PRU00433"/>
    </source>
</evidence>
<evidence type="ECO:0000256" key="5">
    <source>
        <dbReference type="SAM" id="SignalP"/>
    </source>
</evidence>
<protein>
    <submittedName>
        <fullName evidence="7">Cytochrome c</fullName>
    </submittedName>
</protein>
<name>A0ABT0BJ77_9SPHN</name>
<feature type="chain" id="PRO_5046899791" evidence="5">
    <location>
        <begin position="32"/>
        <end position="170"/>
    </location>
</feature>
<sequence length="170" mass="17404">MTRPRPLPRRTPTALGALALTTLGTLALVQAAPSRSASAPDEGAALFKRCAACHTSTGKGVPGTYPPLQADFRQLAASKAGRQYIALAVMRGLMGPLTIEGKSYRSVMPAQADLDDAQVAAVLNHVGTTIAKTGPAFKPLSPAEVASARALGAKLTPAEVARLHQAAGGQ</sequence>
<feature type="domain" description="Cytochrome c" evidence="6">
    <location>
        <begin position="38"/>
        <end position="130"/>
    </location>
</feature>
<dbReference type="SUPFAM" id="SSF46626">
    <property type="entry name" value="Cytochrome c"/>
    <property type="match status" value="1"/>
</dbReference>